<protein>
    <submittedName>
        <fullName evidence="1">Uncharacterized protein</fullName>
    </submittedName>
</protein>
<name>A0ABU8S9N7_9SPHN</name>
<accession>A0ABU8S9N7</accession>
<dbReference type="RefSeq" id="WP_339967360.1">
    <property type="nucleotide sequence ID" value="NZ_JBBHJY010000005.1"/>
</dbReference>
<dbReference type="EMBL" id="JBBHJY010000005">
    <property type="protein sequence ID" value="MEJ6010619.1"/>
    <property type="molecule type" value="Genomic_DNA"/>
</dbReference>
<comment type="caution">
    <text evidence="1">The sequence shown here is derived from an EMBL/GenBank/DDBJ whole genome shotgun (WGS) entry which is preliminary data.</text>
</comment>
<evidence type="ECO:0000313" key="2">
    <source>
        <dbReference type="Proteomes" id="UP001379235"/>
    </source>
</evidence>
<sequence length="135" mass="14508">MTAQVVQLLASLVAIFGLAWLAKRMGLGGDVRLRDEDEAKALARAASCGFEPVDTVLDRAGIAALLRDESGRIMLLRRHGVHFAARLLASHEGARLDRNFLTISTGERSFGAVTLDLGGRAQEWAVALRRLGGVT</sequence>
<dbReference type="Proteomes" id="UP001379235">
    <property type="component" value="Unassembled WGS sequence"/>
</dbReference>
<evidence type="ECO:0000313" key="1">
    <source>
        <dbReference type="EMBL" id="MEJ6010619.1"/>
    </source>
</evidence>
<organism evidence="1 2">
    <name type="scientific">Novosphingobium aquae</name>
    <dbReference type="NCBI Taxonomy" id="3133435"/>
    <lineage>
        <taxon>Bacteria</taxon>
        <taxon>Pseudomonadati</taxon>
        <taxon>Pseudomonadota</taxon>
        <taxon>Alphaproteobacteria</taxon>
        <taxon>Sphingomonadales</taxon>
        <taxon>Sphingomonadaceae</taxon>
        <taxon>Novosphingobium</taxon>
    </lineage>
</organism>
<keyword evidence="2" id="KW-1185">Reference proteome</keyword>
<proteinExistence type="predicted"/>
<reference evidence="1 2" key="1">
    <citation type="submission" date="2024-03" db="EMBL/GenBank/DDBJ databases">
        <authorList>
            <person name="Jo J.-H."/>
        </authorList>
    </citation>
    <scope>NUCLEOTIDE SEQUENCE [LARGE SCALE GENOMIC DNA]</scope>
    <source>
        <strain evidence="1 2">AS3R-12</strain>
    </source>
</reference>
<gene>
    <name evidence="1" type="ORF">WG900_11900</name>
</gene>